<reference evidence="4" key="4">
    <citation type="submission" date="2023-01" db="EMBL/GenBank/DDBJ databases">
        <title>Draft genome sequence of Methylobacterium brachythecii strain NBRC 107710.</title>
        <authorList>
            <person name="Sun Q."/>
            <person name="Mori K."/>
        </authorList>
    </citation>
    <scope>NUCLEOTIDE SEQUENCE</scope>
    <source>
        <strain evidence="4">NBRC 107710</strain>
    </source>
</reference>
<dbReference type="SUPFAM" id="SSF51735">
    <property type="entry name" value="NAD(P)-binding Rossmann-fold domains"/>
    <property type="match status" value="1"/>
</dbReference>
<keyword evidence="7" id="KW-1185">Reference proteome</keyword>
<comment type="caution">
    <text evidence="5">The sequence shown here is derived from an EMBL/GenBank/DDBJ whole genome shotgun (WGS) entry which is preliminary data.</text>
</comment>
<sequence length="253" mass="27007">MTEISNKPLADRIAVVTGASRGIGRAAALALAEAGAHVIAVARTQGALEELDDAIQAVGSSTTLVPLNLTDYDAIDRLGAAIDERWGRLDILVGNAGILGALMPLGHLTPKVWQQTMDINVTANWRLIRSLDPLLRRSDAGRAIFVTSGAASKCRAYWGPYSISKAALDAMVRTYAAETETTPIRAMLLSPGPLRTAMRRSAMPGEDPETLKTPEDLAPSFVRLASPDWSESGKIFDFPTGQVLAFRTPEALA</sequence>
<comment type="similarity">
    <text evidence="1 3">Belongs to the short-chain dehydrogenases/reductases (SDR) family.</text>
</comment>
<reference evidence="5 6" key="3">
    <citation type="submission" date="2020-08" db="EMBL/GenBank/DDBJ databases">
        <title>Genomic Encyclopedia of Type Strains, Phase IV (KMG-IV): sequencing the most valuable type-strain genomes for metagenomic binning, comparative biology and taxonomic classification.</title>
        <authorList>
            <person name="Goeker M."/>
        </authorList>
    </citation>
    <scope>NUCLEOTIDE SEQUENCE [LARGE SCALE GENOMIC DNA]</scope>
    <source>
        <strain evidence="5 6">DSM 24105</strain>
    </source>
</reference>
<dbReference type="PANTHER" id="PTHR44196:SF4">
    <property type="entry name" value="SHORT CHAIN DEHYDROGENASE"/>
    <property type="match status" value="1"/>
</dbReference>
<name>A0A7W6F6X9_9HYPH</name>
<dbReference type="PRINTS" id="PR00081">
    <property type="entry name" value="GDHRDH"/>
</dbReference>
<dbReference type="InterPro" id="IPR020904">
    <property type="entry name" value="Sc_DH/Rdtase_CS"/>
</dbReference>
<dbReference type="InterPro" id="IPR002347">
    <property type="entry name" value="SDR_fam"/>
</dbReference>
<dbReference type="RefSeq" id="WP_183504460.1">
    <property type="nucleotide sequence ID" value="NZ_BSPG01000001.1"/>
</dbReference>
<keyword evidence="2" id="KW-0560">Oxidoreductase</keyword>
<dbReference type="EMBL" id="BSPG01000001">
    <property type="protein sequence ID" value="GLS42343.1"/>
    <property type="molecule type" value="Genomic_DNA"/>
</dbReference>
<evidence type="ECO:0000256" key="2">
    <source>
        <dbReference type="ARBA" id="ARBA00023002"/>
    </source>
</evidence>
<evidence type="ECO:0000313" key="4">
    <source>
        <dbReference type="EMBL" id="GLS42343.1"/>
    </source>
</evidence>
<dbReference type="EMBL" id="JACIDN010000003">
    <property type="protein sequence ID" value="MBB3902496.1"/>
    <property type="molecule type" value="Genomic_DNA"/>
</dbReference>
<organism evidence="5 6">
    <name type="scientific">Methylobacterium brachythecii</name>
    <dbReference type="NCBI Taxonomy" id="1176177"/>
    <lineage>
        <taxon>Bacteria</taxon>
        <taxon>Pseudomonadati</taxon>
        <taxon>Pseudomonadota</taxon>
        <taxon>Alphaproteobacteria</taxon>
        <taxon>Hyphomicrobiales</taxon>
        <taxon>Methylobacteriaceae</taxon>
        <taxon>Methylobacterium</taxon>
    </lineage>
</organism>
<proteinExistence type="inferred from homology"/>
<accession>A0A7W6F6X9</accession>
<dbReference type="GO" id="GO:0016491">
    <property type="term" value="F:oxidoreductase activity"/>
    <property type="evidence" value="ECO:0007669"/>
    <property type="project" value="UniProtKB-KW"/>
</dbReference>
<dbReference type="GO" id="GO:0016020">
    <property type="term" value="C:membrane"/>
    <property type="evidence" value="ECO:0007669"/>
    <property type="project" value="TreeGrafter"/>
</dbReference>
<dbReference type="Pfam" id="PF00106">
    <property type="entry name" value="adh_short"/>
    <property type="match status" value="1"/>
</dbReference>
<gene>
    <name evidence="4" type="ORF">GCM10007884_03280</name>
    <name evidence="5" type="ORF">GGR33_001991</name>
</gene>
<evidence type="ECO:0000313" key="6">
    <source>
        <dbReference type="Proteomes" id="UP000517759"/>
    </source>
</evidence>
<dbReference type="Proteomes" id="UP000517759">
    <property type="component" value="Unassembled WGS sequence"/>
</dbReference>
<dbReference type="PROSITE" id="PS00061">
    <property type="entry name" value="ADH_SHORT"/>
    <property type="match status" value="1"/>
</dbReference>
<evidence type="ECO:0000313" key="7">
    <source>
        <dbReference type="Proteomes" id="UP001156881"/>
    </source>
</evidence>
<dbReference type="Proteomes" id="UP001156881">
    <property type="component" value="Unassembled WGS sequence"/>
</dbReference>
<reference evidence="4" key="1">
    <citation type="journal article" date="2014" name="Int. J. Syst. Evol. Microbiol.">
        <title>Complete genome of a new Firmicutes species belonging to the dominant human colonic microbiota ('Ruminococcus bicirculans') reveals two chromosomes and a selective capacity to utilize plant glucans.</title>
        <authorList>
            <consortium name="NISC Comparative Sequencing Program"/>
            <person name="Wegmann U."/>
            <person name="Louis P."/>
            <person name="Goesmann A."/>
            <person name="Henrissat B."/>
            <person name="Duncan S.H."/>
            <person name="Flint H.J."/>
        </authorList>
    </citation>
    <scope>NUCLEOTIDE SEQUENCE</scope>
    <source>
        <strain evidence="4">NBRC 107710</strain>
    </source>
</reference>
<dbReference type="AlphaFoldDB" id="A0A7W6F6X9"/>
<evidence type="ECO:0000256" key="3">
    <source>
        <dbReference type="RuleBase" id="RU000363"/>
    </source>
</evidence>
<dbReference type="PANTHER" id="PTHR44196">
    <property type="entry name" value="DEHYDROGENASE/REDUCTASE SDR FAMILY MEMBER 7B"/>
    <property type="match status" value="1"/>
</dbReference>
<reference evidence="7" key="2">
    <citation type="journal article" date="2019" name="Int. J. Syst. Evol. Microbiol.">
        <title>The Global Catalogue of Microorganisms (GCM) 10K type strain sequencing project: providing services to taxonomists for standard genome sequencing and annotation.</title>
        <authorList>
            <consortium name="The Broad Institute Genomics Platform"/>
            <consortium name="The Broad Institute Genome Sequencing Center for Infectious Disease"/>
            <person name="Wu L."/>
            <person name="Ma J."/>
        </authorList>
    </citation>
    <scope>NUCLEOTIDE SEQUENCE [LARGE SCALE GENOMIC DNA]</scope>
    <source>
        <strain evidence="7">NBRC 107710</strain>
    </source>
</reference>
<dbReference type="Gene3D" id="3.40.50.720">
    <property type="entry name" value="NAD(P)-binding Rossmann-like Domain"/>
    <property type="match status" value="1"/>
</dbReference>
<protein>
    <submittedName>
        <fullName evidence="5">NAD(P)-dependent dehydrogenase (Short-subunit alcohol dehydrogenase family)</fullName>
    </submittedName>
    <submittedName>
        <fullName evidence="4">Oxidoreductase</fullName>
    </submittedName>
</protein>
<evidence type="ECO:0000256" key="1">
    <source>
        <dbReference type="ARBA" id="ARBA00006484"/>
    </source>
</evidence>
<evidence type="ECO:0000313" key="5">
    <source>
        <dbReference type="EMBL" id="MBB3902496.1"/>
    </source>
</evidence>
<dbReference type="InterPro" id="IPR036291">
    <property type="entry name" value="NAD(P)-bd_dom_sf"/>
</dbReference>
<dbReference type="PRINTS" id="PR00080">
    <property type="entry name" value="SDRFAMILY"/>
</dbReference>